<gene>
    <name evidence="2" type="ORF">NA57DRAFT_74961</name>
</gene>
<feature type="region of interest" description="Disordered" evidence="1">
    <location>
        <begin position="1"/>
        <end position="43"/>
    </location>
</feature>
<dbReference type="InterPro" id="IPR052945">
    <property type="entry name" value="Mitotic_Regulator"/>
</dbReference>
<evidence type="ECO:0008006" key="4">
    <source>
        <dbReference type="Google" id="ProtNLM"/>
    </source>
</evidence>
<feature type="compositionally biased region" description="Basic residues" evidence="1">
    <location>
        <begin position="751"/>
        <end position="769"/>
    </location>
</feature>
<dbReference type="Proteomes" id="UP000799772">
    <property type="component" value="Unassembled WGS sequence"/>
</dbReference>
<evidence type="ECO:0000256" key="1">
    <source>
        <dbReference type="SAM" id="MobiDB-lite"/>
    </source>
</evidence>
<dbReference type="Gene3D" id="1.25.40.10">
    <property type="entry name" value="Tetratricopeptide repeat domain"/>
    <property type="match status" value="1"/>
</dbReference>
<dbReference type="InterPro" id="IPR006597">
    <property type="entry name" value="Sel1-like"/>
</dbReference>
<dbReference type="AlphaFoldDB" id="A0A9P4M679"/>
<accession>A0A9P4M679</accession>
<dbReference type="EMBL" id="ML978125">
    <property type="protein sequence ID" value="KAF2099461.1"/>
    <property type="molecule type" value="Genomic_DNA"/>
</dbReference>
<dbReference type="GO" id="GO:0032153">
    <property type="term" value="C:cell division site"/>
    <property type="evidence" value="ECO:0007669"/>
    <property type="project" value="TreeGrafter"/>
</dbReference>
<keyword evidence="3" id="KW-1185">Reference proteome</keyword>
<feature type="compositionally biased region" description="Polar residues" evidence="1">
    <location>
        <begin position="264"/>
        <end position="274"/>
    </location>
</feature>
<feature type="compositionally biased region" description="Polar residues" evidence="1">
    <location>
        <begin position="123"/>
        <end position="133"/>
    </location>
</feature>
<feature type="compositionally biased region" description="Low complexity" evidence="1">
    <location>
        <begin position="286"/>
        <end position="303"/>
    </location>
</feature>
<name>A0A9P4M679_9PEZI</name>
<dbReference type="InterPro" id="IPR011990">
    <property type="entry name" value="TPR-like_helical_dom_sf"/>
</dbReference>
<feature type="compositionally biased region" description="Basic and acidic residues" evidence="1">
    <location>
        <begin position="731"/>
        <end position="750"/>
    </location>
</feature>
<dbReference type="OrthoDB" id="2384430at2759"/>
<feature type="compositionally biased region" description="Polar residues" evidence="1">
    <location>
        <begin position="11"/>
        <end position="26"/>
    </location>
</feature>
<dbReference type="GO" id="GO:0010972">
    <property type="term" value="P:negative regulation of G2/M transition of mitotic cell cycle"/>
    <property type="evidence" value="ECO:0007669"/>
    <property type="project" value="TreeGrafter"/>
</dbReference>
<reference evidence="2" key="1">
    <citation type="journal article" date="2020" name="Stud. Mycol.">
        <title>101 Dothideomycetes genomes: a test case for predicting lifestyles and emergence of pathogens.</title>
        <authorList>
            <person name="Haridas S."/>
            <person name="Albert R."/>
            <person name="Binder M."/>
            <person name="Bloem J."/>
            <person name="Labutti K."/>
            <person name="Salamov A."/>
            <person name="Andreopoulos B."/>
            <person name="Baker S."/>
            <person name="Barry K."/>
            <person name="Bills G."/>
            <person name="Bluhm B."/>
            <person name="Cannon C."/>
            <person name="Castanera R."/>
            <person name="Culley D."/>
            <person name="Daum C."/>
            <person name="Ezra D."/>
            <person name="Gonzalez J."/>
            <person name="Henrissat B."/>
            <person name="Kuo A."/>
            <person name="Liang C."/>
            <person name="Lipzen A."/>
            <person name="Lutzoni F."/>
            <person name="Magnuson J."/>
            <person name="Mondo S."/>
            <person name="Nolan M."/>
            <person name="Ohm R."/>
            <person name="Pangilinan J."/>
            <person name="Park H.-J."/>
            <person name="Ramirez L."/>
            <person name="Alfaro M."/>
            <person name="Sun H."/>
            <person name="Tritt A."/>
            <person name="Yoshinaga Y."/>
            <person name="Zwiers L.-H."/>
            <person name="Turgeon B."/>
            <person name="Goodwin S."/>
            <person name="Spatafora J."/>
            <person name="Crous P."/>
            <person name="Grigoriev I."/>
        </authorList>
    </citation>
    <scope>NUCLEOTIDE SEQUENCE</scope>
    <source>
        <strain evidence="2">CBS 133067</strain>
    </source>
</reference>
<dbReference type="SMART" id="SM00671">
    <property type="entry name" value="SEL1"/>
    <property type="match status" value="3"/>
</dbReference>
<dbReference type="SUPFAM" id="SSF81901">
    <property type="entry name" value="HCP-like"/>
    <property type="match status" value="1"/>
</dbReference>
<feature type="compositionally biased region" description="Polar residues" evidence="1">
    <location>
        <begin position="324"/>
        <end position="361"/>
    </location>
</feature>
<feature type="compositionally biased region" description="Polar residues" evidence="1">
    <location>
        <begin position="182"/>
        <end position="191"/>
    </location>
</feature>
<evidence type="ECO:0000313" key="2">
    <source>
        <dbReference type="EMBL" id="KAF2099461.1"/>
    </source>
</evidence>
<feature type="compositionally biased region" description="Basic residues" evidence="1">
    <location>
        <begin position="480"/>
        <end position="489"/>
    </location>
</feature>
<feature type="compositionally biased region" description="Polar residues" evidence="1">
    <location>
        <begin position="429"/>
        <end position="438"/>
    </location>
</feature>
<feature type="region of interest" description="Disordered" evidence="1">
    <location>
        <begin position="731"/>
        <end position="776"/>
    </location>
</feature>
<feature type="compositionally biased region" description="Polar residues" evidence="1">
    <location>
        <begin position="470"/>
        <end position="479"/>
    </location>
</feature>
<feature type="compositionally biased region" description="Low complexity" evidence="1">
    <location>
        <begin position="89"/>
        <end position="100"/>
    </location>
</feature>
<proteinExistence type="predicted"/>
<feature type="region of interest" description="Disordered" evidence="1">
    <location>
        <begin position="286"/>
        <end position="365"/>
    </location>
</feature>
<feature type="region of interest" description="Disordered" evidence="1">
    <location>
        <begin position="81"/>
        <end position="162"/>
    </location>
</feature>
<feature type="compositionally biased region" description="Low complexity" evidence="1">
    <location>
        <begin position="490"/>
        <end position="501"/>
    </location>
</feature>
<evidence type="ECO:0000313" key="3">
    <source>
        <dbReference type="Proteomes" id="UP000799772"/>
    </source>
</evidence>
<sequence length="776" mass="85311">MVLERPRNLDLTGTSFNEHRIPTQSPGDLAPPKTGDIPPALSPLDAFALQSRLLARKFEEEQQNGRRISRLPPLTIQNEFAKRPGYFRSTSSETSSAVESPADDTPNTGKLNESPLDIRPRSQYPTIEGNNDDGSFPKQNHKPVLSGIGEEETEPPQLTRQPMSYFDIPRAVSPEPIETRIVNPTPTTPSSRLEGMAISPPANFDSLSIDSVTSPNQSLRPPRSPMQMNALKHSPSIRSVYDSSDDVEPFSMAGSLDSLPPRKPSTNSSYSRSHSPAIPYAVPLPRSPSAASASSWTSAPRPSFNFSRPMSSTSRPSLDHRGTNETSISYRQGTMDSTSTRPSLDVPSRQNTGDSPLTPMSNEMPKTPLTIASEDSFTGDSDVNPAQVEAYTYTKYALPRGRAMNRESIAPGDFILKQFEWSDSFENSRISLSRSPSPDNRRLHTPNVEDSPPFLPIQTSVSFEEPRQIHQASDSTGSPRQRRVLHKQTHSTPSTTPSATPDKTKTIRSIAPSNASITTSSDASTIKAQLRPTQLEPTAQELTPEQHLQKGIELHEAGSLQESTYHLRIAAKAGHATAMLLYALACRHGWGMRASQAEGVRWLQRAVDSAQLECADDEDLIKRSGGQANPTVLSDRKTHKAQFALSVYELGMSYMNGWGVRQDRALGLRCFEVAGNWGDADALTEAAFCYAEGVGCRKDLKRAAGLYREAERRGMSMAGNSWIYKDKYMDDASSNEGRRSRPSTKDGREKGKGKRDKSRTRKVFGRKKSFANGPPP</sequence>
<feature type="region of interest" description="Disordered" evidence="1">
    <location>
        <begin position="429"/>
        <end position="505"/>
    </location>
</feature>
<organism evidence="2 3">
    <name type="scientific">Rhizodiscina lignyota</name>
    <dbReference type="NCBI Taxonomy" id="1504668"/>
    <lineage>
        <taxon>Eukaryota</taxon>
        <taxon>Fungi</taxon>
        <taxon>Dikarya</taxon>
        <taxon>Ascomycota</taxon>
        <taxon>Pezizomycotina</taxon>
        <taxon>Dothideomycetes</taxon>
        <taxon>Pleosporomycetidae</taxon>
        <taxon>Aulographales</taxon>
        <taxon>Rhizodiscinaceae</taxon>
        <taxon>Rhizodiscina</taxon>
    </lineage>
</organism>
<dbReference type="PANTHER" id="PTHR43628">
    <property type="entry name" value="ACTIVATOR OF C KINASE PROTEIN 1-RELATED"/>
    <property type="match status" value="1"/>
</dbReference>
<comment type="caution">
    <text evidence="2">The sequence shown here is derived from an EMBL/GenBank/DDBJ whole genome shotgun (WGS) entry which is preliminary data.</text>
</comment>
<feature type="compositionally biased region" description="Polar residues" evidence="1">
    <location>
        <begin position="205"/>
        <end position="219"/>
    </location>
</feature>
<protein>
    <recommendedName>
        <fullName evidence="4">HCP-like protein</fullName>
    </recommendedName>
</protein>
<feature type="compositionally biased region" description="Polar residues" evidence="1">
    <location>
        <begin position="304"/>
        <end position="316"/>
    </location>
</feature>
<feature type="region of interest" description="Disordered" evidence="1">
    <location>
        <begin position="179"/>
        <end position="274"/>
    </location>
</feature>
<dbReference type="Pfam" id="PF08238">
    <property type="entry name" value="Sel1"/>
    <property type="match status" value="3"/>
</dbReference>
<dbReference type="PANTHER" id="PTHR43628:SF11">
    <property type="entry name" value="PROTEIN DSF2"/>
    <property type="match status" value="1"/>
</dbReference>